<keyword evidence="2" id="KW-1185">Reference proteome</keyword>
<accession>A0A4C1ZZ89</accession>
<gene>
    <name evidence="1" type="ORF">EVAR_68792_1</name>
</gene>
<dbReference type="Proteomes" id="UP000299102">
    <property type="component" value="Unassembled WGS sequence"/>
</dbReference>
<name>A0A4C1ZZ89_EUMVA</name>
<sequence length="101" mass="11294">MPVNRLPSLLELVPAEKEEFSEWSSRKYSHNLERSSTVPAIRQKAGNEPVTPLVLRALTGGVDHPPLSGSHARLPFDLIYRKRTTTNPQNNPIAWHTPSST</sequence>
<dbReference type="EMBL" id="BGZK01002225">
    <property type="protein sequence ID" value="GBP91937.1"/>
    <property type="molecule type" value="Genomic_DNA"/>
</dbReference>
<evidence type="ECO:0000313" key="1">
    <source>
        <dbReference type="EMBL" id="GBP91937.1"/>
    </source>
</evidence>
<evidence type="ECO:0000313" key="2">
    <source>
        <dbReference type="Proteomes" id="UP000299102"/>
    </source>
</evidence>
<dbReference type="AlphaFoldDB" id="A0A4C1ZZ89"/>
<comment type="caution">
    <text evidence="1">The sequence shown here is derived from an EMBL/GenBank/DDBJ whole genome shotgun (WGS) entry which is preliminary data.</text>
</comment>
<reference evidence="1 2" key="1">
    <citation type="journal article" date="2019" name="Commun. Biol.">
        <title>The bagworm genome reveals a unique fibroin gene that provides high tensile strength.</title>
        <authorList>
            <person name="Kono N."/>
            <person name="Nakamura H."/>
            <person name="Ohtoshi R."/>
            <person name="Tomita M."/>
            <person name="Numata K."/>
            <person name="Arakawa K."/>
        </authorList>
    </citation>
    <scope>NUCLEOTIDE SEQUENCE [LARGE SCALE GENOMIC DNA]</scope>
</reference>
<protein>
    <submittedName>
        <fullName evidence="1">Uncharacterized protein</fullName>
    </submittedName>
</protein>
<organism evidence="1 2">
    <name type="scientific">Eumeta variegata</name>
    <name type="common">Bagworm moth</name>
    <name type="synonym">Eumeta japonica</name>
    <dbReference type="NCBI Taxonomy" id="151549"/>
    <lineage>
        <taxon>Eukaryota</taxon>
        <taxon>Metazoa</taxon>
        <taxon>Ecdysozoa</taxon>
        <taxon>Arthropoda</taxon>
        <taxon>Hexapoda</taxon>
        <taxon>Insecta</taxon>
        <taxon>Pterygota</taxon>
        <taxon>Neoptera</taxon>
        <taxon>Endopterygota</taxon>
        <taxon>Lepidoptera</taxon>
        <taxon>Glossata</taxon>
        <taxon>Ditrysia</taxon>
        <taxon>Tineoidea</taxon>
        <taxon>Psychidae</taxon>
        <taxon>Oiketicinae</taxon>
        <taxon>Eumeta</taxon>
    </lineage>
</organism>
<proteinExistence type="predicted"/>